<proteinExistence type="predicted"/>
<protein>
    <submittedName>
        <fullName evidence="2">Uncharacterized protein</fullName>
    </submittedName>
</protein>
<gene>
    <name evidence="2" type="ORF">Afe05nite_77660</name>
</gene>
<accession>A0A919J6U5</accession>
<evidence type="ECO:0000313" key="3">
    <source>
        <dbReference type="Proteomes" id="UP000598174"/>
    </source>
</evidence>
<comment type="caution">
    <text evidence="2">The sequence shown here is derived from an EMBL/GenBank/DDBJ whole genome shotgun (WGS) entry which is preliminary data.</text>
</comment>
<dbReference type="EMBL" id="BOMM01000074">
    <property type="protein sequence ID" value="GIE15926.1"/>
    <property type="molecule type" value="Genomic_DNA"/>
</dbReference>
<dbReference type="AlphaFoldDB" id="A0A919J6U5"/>
<evidence type="ECO:0000313" key="2">
    <source>
        <dbReference type="EMBL" id="GIE15926.1"/>
    </source>
</evidence>
<name>A0A919J6U5_9ACTN</name>
<evidence type="ECO:0000256" key="1">
    <source>
        <dbReference type="SAM" id="MobiDB-lite"/>
    </source>
</evidence>
<dbReference type="Proteomes" id="UP000598174">
    <property type="component" value="Unassembled WGS sequence"/>
</dbReference>
<keyword evidence="3" id="KW-1185">Reference proteome</keyword>
<feature type="compositionally biased region" description="Pro residues" evidence="1">
    <location>
        <begin position="1"/>
        <end position="18"/>
    </location>
</feature>
<organism evidence="2 3">
    <name type="scientific">Paractinoplanes ferrugineus</name>
    <dbReference type="NCBI Taxonomy" id="113564"/>
    <lineage>
        <taxon>Bacteria</taxon>
        <taxon>Bacillati</taxon>
        <taxon>Actinomycetota</taxon>
        <taxon>Actinomycetes</taxon>
        <taxon>Micromonosporales</taxon>
        <taxon>Micromonosporaceae</taxon>
        <taxon>Paractinoplanes</taxon>
    </lineage>
</organism>
<feature type="region of interest" description="Disordered" evidence="1">
    <location>
        <begin position="1"/>
        <end position="21"/>
    </location>
</feature>
<sequence>MGQSRPPPPPPAWPPSAPAGPQKYRQVYESIRAGAVDIVAHVDRYEAIYLDLMRAGRKNVT</sequence>
<reference evidence="2" key="1">
    <citation type="submission" date="2021-01" db="EMBL/GenBank/DDBJ databases">
        <title>Whole genome shotgun sequence of Actinoplanes ferrugineus NBRC 15555.</title>
        <authorList>
            <person name="Komaki H."/>
            <person name="Tamura T."/>
        </authorList>
    </citation>
    <scope>NUCLEOTIDE SEQUENCE</scope>
    <source>
        <strain evidence="2">NBRC 15555</strain>
    </source>
</reference>